<dbReference type="GO" id="GO:0006260">
    <property type="term" value="P:DNA replication"/>
    <property type="evidence" value="ECO:0007669"/>
    <property type="project" value="InterPro"/>
</dbReference>
<feature type="domain" description="SF4 helicase" evidence="1">
    <location>
        <begin position="24"/>
        <end position="288"/>
    </location>
</feature>
<dbReference type="GO" id="GO:0005524">
    <property type="term" value="F:ATP binding"/>
    <property type="evidence" value="ECO:0007669"/>
    <property type="project" value="InterPro"/>
</dbReference>
<dbReference type="InterPro" id="IPR007694">
    <property type="entry name" value="DNA_helicase_DnaB-like_C"/>
</dbReference>
<organism evidence="2">
    <name type="scientific">Siphoviridae sp. ctfeV1</name>
    <dbReference type="NCBI Taxonomy" id="2826417"/>
    <lineage>
        <taxon>Viruses</taxon>
        <taxon>Duplodnaviria</taxon>
        <taxon>Heunggongvirae</taxon>
        <taxon>Uroviricota</taxon>
        <taxon>Caudoviricetes</taxon>
    </lineage>
</organism>
<accession>A0A8S5MR32</accession>
<proteinExistence type="predicted"/>
<evidence type="ECO:0000313" key="2">
    <source>
        <dbReference type="EMBL" id="DAD84777.1"/>
    </source>
</evidence>
<name>A0A8S5MR32_9CAUD</name>
<reference evidence="2" key="1">
    <citation type="journal article" date="2021" name="Proc. Natl. Acad. Sci. U.S.A.">
        <title>A Catalog of Tens of Thousands of Viruses from Human Metagenomes Reveals Hidden Associations with Chronic Diseases.</title>
        <authorList>
            <person name="Tisza M.J."/>
            <person name="Buck C.B."/>
        </authorList>
    </citation>
    <scope>NUCLEOTIDE SEQUENCE</scope>
    <source>
        <strain evidence="2">CtfeV1</strain>
    </source>
</reference>
<keyword evidence="2" id="KW-0547">Nucleotide-binding</keyword>
<dbReference type="InterPro" id="IPR027417">
    <property type="entry name" value="P-loop_NTPase"/>
</dbReference>
<dbReference type="PROSITE" id="PS51199">
    <property type="entry name" value="SF4_HELICASE"/>
    <property type="match status" value="1"/>
</dbReference>
<dbReference type="Gene3D" id="3.40.50.300">
    <property type="entry name" value="P-loop containing nucleotide triphosphate hydrolases"/>
    <property type="match status" value="1"/>
</dbReference>
<keyword evidence="2" id="KW-0378">Hydrolase</keyword>
<dbReference type="SUPFAM" id="SSF52540">
    <property type="entry name" value="P-loop containing nucleoside triphosphate hydrolases"/>
    <property type="match status" value="1"/>
</dbReference>
<keyword evidence="2" id="KW-0347">Helicase</keyword>
<dbReference type="GO" id="GO:0003678">
    <property type="term" value="F:DNA helicase activity"/>
    <property type="evidence" value="ECO:0007669"/>
    <property type="project" value="InterPro"/>
</dbReference>
<evidence type="ECO:0000259" key="1">
    <source>
        <dbReference type="PROSITE" id="PS51199"/>
    </source>
</evidence>
<dbReference type="Pfam" id="PF03796">
    <property type="entry name" value="DnaB_C"/>
    <property type="match status" value="1"/>
</dbReference>
<dbReference type="PANTHER" id="PTHR30153">
    <property type="entry name" value="REPLICATIVE DNA HELICASE DNAB"/>
    <property type="match status" value="1"/>
</dbReference>
<protein>
    <submittedName>
        <fullName evidence="2">Helicase, ATPase, REPLICATION</fullName>
    </submittedName>
</protein>
<dbReference type="PANTHER" id="PTHR30153:SF2">
    <property type="entry name" value="REPLICATIVE DNA HELICASE"/>
    <property type="match status" value="1"/>
</dbReference>
<keyword evidence="2" id="KW-0067">ATP-binding</keyword>
<sequence length="288" mass="32287">MNNKTNKNDMEVNDEVRRLSTWFPTNGQECVPTGWNSLDEISGGLRNGEVVVVSGYSNMGKTTFVINLIKNISVNKHLPILFFSFQQPEYMVAKTLLSSMSGLNLNSPLTEKEQSLIGEQIECLKQAPIYLDNEELNADLLGETAEKFAKVNGIKVIFIDGLRNIFCTKHDTSDIEEIFQILKTTAIKLNIPIVVTDTCKIAGGKQGLSSQLYYPNFDHTSFDPVFDACDMMLVLHRPDYFGVNVDDKGRIFRDILLVGIEKNSQGAKGMVSMKYDFTFKTIMEGTLL</sequence>
<dbReference type="EMBL" id="BK014966">
    <property type="protein sequence ID" value="DAD84777.1"/>
    <property type="molecule type" value="Genomic_DNA"/>
</dbReference>